<keyword evidence="4" id="KW-1015">Disulfide bond</keyword>
<reference evidence="8 9" key="1">
    <citation type="submission" date="2019-07" db="EMBL/GenBank/DDBJ databases">
        <title>Genomic Encyclopedia of Type Strains, Phase IV (KMG-IV): sequencing the most valuable type-strain genomes for metagenomic binning, comparative biology and taxonomic classification.</title>
        <authorList>
            <person name="Goeker M."/>
        </authorList>
    </citation>
    <scope>NUCLEOTIDE SEQUENCE [LARGE SCALE GENOMIC DNA]</scope>
    <source>
        <strain evidence="8 9">SS015</strain>
    </source>
</reference>
<keyword evidence="6" id="KW-0963">Cytoplasm</keyword>
<gene>
    <name evidence="8" type="ORF">EDC39_10398</name>
</gene>
<dbReference type="PRINTS" id="PR00160">
    <property type="entry name" value="GLUTAREDOXIN"/>
</dbReference>
<feature type="domain" description="Glutaredoxin" evidence="7">
    <location>
        <begin position="4"/>
        <end position="63"/>
    </location>
</feature>
<dbReference type="Gene3D" id="3.40.30.10">
    <property type="entry name" value="Glutaredoxin"/>
    <property type="match status" value="1"/>
</dbReference>
<name>A0A5D3WJV6_9BACT</name>
<dbReference type="CDD" id="cd03418">
    <property type="entry name" value="GRX_GRXb_1_3_like"/>
    <property type="match status" value="1"/>
</dbReference>
<dbReference type="PROSITE" id="PS51354">
    <property type="entry name" value="GLUTAREDOXIN_2"/>
    <property type="match status" value="1"/>
</dbReference>
<sequence length="88" mass="10264">MNGIEIYTKNYCPYCLRAMELLRIKGVPFIEYDVTDDPDREAEMRQRSGRTTVPEIFIDGRLIGGCDELFALDERGELDPLLDRYRTN</sequence>
<dbReference type="Proteomes" id="UP000324159">
    <property type="component" value="Unassembled WGS sequence"/>
</dbReference>
<dbReference type="EMBL" id="VNIB01000003">
    <property type="protein sequence ID" value="TYO99255.1"/>
    <property type="molecule type" value="Genomic_DNA"/>
</dbReference>
<organism evidence="8 9">
    <name type="scientific">Geothermobacter ehrlichii</name>
    <dbReference type="NCBI Taxonomy" id="213224"/>
    <lineage>
        <taxon>Bacteria</taxon>
        <taxon>Pseudomonadati</taxon>
        <taxon>Thermodesulfobacteriota</taxon>
        <taxon>Desulfuromonadia</taxon>
        <taxon>Desulfuromonadales</taxon>
        <taxon>Geothermobacteraceae</taxon>
        <taxon>Geothermobacter</taxon>
    </lineage>
</organism>
<dbReference type="GO" id="GO:0015038">
    <property type="term" value="F:glutathione disulfide oxidoreductase activity"/>
    <property type="evidence" value="ECO:0007669"/>
    <property type="project" value="UniProtKB-UniRule"/>
</dbReference>
<evidence type="ECO:0000256" key="1">
    <source>
        <dbReference type="ARBA" id="ARBA00007787"/>
    </source>
</evidence>
<dbReference type="GO" id="GO:0045454">
    <property type="term" value="P:cell redox homeostasis"/>
    <property type="evidence" value="ECO:0007669"/>
    <property type="project" value="InterPro"/>
</dbReference>
<protein>
    <recommendedName>
        <fullName evidence="6">Glutaredoxin</fullName>
    </recommendedName>
</protein>
<dbReference type="NCBIfam" id="TIGR02181">
    <property type="entry name" value="GRX_bact"/>
    <property type="match status" value="1"/>
</dbReference>
<proteinExistence type="inferred from homology"/>
<evidence type="ECO:0000256" key="5">
    <source>
        <dbReference type="ARBA" id="ARBA00023284"/>
    </source>
</evidence>
<dbReference type="PANTHER" id="PTHR45694">
    <property type="entry name" value="GLUTAREDOXIN 2"/>
    <property type="match status" value="1"/>
</dbReference>
<keyword evidence="3 6" id="KW-0249">Electron transport</keyword>
<dbReference type="InterPro" id="IPR014025">
    <property type="entry name" value="Glutaredoxin_subgr"/>
</dbReference>
<dbReference type="PROSITE" id="PS00195">
    <property type="entry name" value="GLUTAREDOXIN_1"/>
    <property type="match status" value="1"/>
</dbReference>
<dbReference type="InterPro" id="IPR011900">
    <property type="entry name" value="GRX_bact"/>
</dbReference>
<evidence type="ECO:0000256" key="4">
    <source>
        <dbReference type="ARBA" id="ARBA00023157"/>
    </source>
</evidence>
<dbReference type="PANTHER" id="PTHR45694:SF18">
    <property type="entry name" value="GLUTAREDOXIN-1-RELATED"/>
    <property type="match status" value="1"/>
</dbReference>
<dbReference type="SUPFAM" id="SSF52833">
    <property type="entry name" value="Thioredoxin-like"/>
    <property type="match status" value="1"/>
</dbReference>
<keyword evidence="9" id="KW-1185">Reference proteome</keyword>
<evidence type="ECO:0000259" key="7">
    <source>
        <dbReference type="Pfam" id="PF00462"/>
    </source>
</evidence>
<comment type="function">
    <text evidence="6">Has a glutathione-disulfide oxidoreductase activity in the presence of NADPH and glutathione reductase. Reduces low molecular weight disulfides and proteins.</text>
</comment>
<accession>A0A5D3WJV6</accession>
<dbReference type="GO" id="GO:0005737">
    <property type="term" value="C:cytoplasm"/>
    <property type="evidence" value="ECO:0007669"/>
    <property type="project" value="TreeGrafter"/>
</dbReference>
<evidence type="ECO:0000313" key="9">
    <source>
        <dbReference type="Proteomes" id="UP000324159"/>
    </source>
</evidence>
<dbReference type="InterPro" id="IPR011767">
    <property type="entry name" value="GLR_AS"/>
</dbReference>
<evidence type="ECO:0000256" key="2">
    <source>
        <dbReference type="ARBA" id="ARBA00022448"/>
    </source>
</evidence>
<dbReference type="GO" id="GO:0034599">
    <property type="term" value="P:cellular response to oxidative stress"/>
    <property type="evidence" value="ECO:0007669"/>
    <property type="project" value="TreeGrafter"/>
</dbReference>
<evidence type="ECO:0000313" key="8">
    <source>
        <dbReference type="EMBL" id="TYO99255.1"/>
    </source>
</evidence>
<comment type="similarity">
    <text evidence="1 6">Belongs to the glutaredoxin family.</text>
</comment>
<dbReference type="RefSeq" id="WP_148895178.1">
    <property type="nucleotide sequence ID" value="NZ_VNIB01000003.1"/>
</dbReference>
<dbReference type="InterPro" id="IPR036249">
    <property type="entry name" value="Thioredoxin-like_sf"/>
</dbReference>
<dbReference type="Pfam" id="PF00462">
    <property type="entry name" value="Glutaredoxin"/>
    <property type="match status" value="1"/>
</dbReference>
<keyword evidence="5 6" id="KW-0676">Redox-active center</keyword>
<dbReference type="InterPro" id="IPR002109">
    <property type="entry name" value="Glutaredoxin"/>
</dbReference>
<keyword evidence="2 6" id="KW-0813">Transport</keyword>
<evidence type="ECO:0000256" key="3">
    <source>
        <dbReference type="ARBA" id="ARBA00022982"/>
    </source>
</evidence>
<dbReference type="OrthoDB" id="9814618at2"/>
<comment type="caution">
    <text evidence="8">The sequence shown here is derived from an EMBL/GenBank/DDBJ whole genome shotgun (WGS) entry which is preliminary data.</text>
</comment>
<dbReference type="AlphaFoldDB" id="A0A5D3WJV6"/>
<evidence type="ECO:0000256" key="6">
    <source>
        <dbReference type="RuleBase" id="RU364065"/>
    </source>
</evidence>